<dbReference type="InterPro" id="IPR029041">
    <property type="entry name" value="FAD-linked_oxidoreductase-like"/>
</dbReference>
<dbReference type="Gene3D" id="3.20.20.220">
    <property type="match status" value="2"/>
</dbReference>
<organism evidence="8 9">
    <name type="scientific">Actinia tenebrosa</name>
    <name type="common">Australian red waratah sea anemone</name>
    <dbReference type="NCBI Taxonomy" id="6105"/>
    <lineage>
        <taxon>Eukaryota</taxon>
        <taxon>Metazoa</taxon>
        <taxon>Cnidaria</taxon>
        <taxon>Anthozoa</taxon>
        <taxon>Hexacorallia</taxon>
        <taxon>Actiniaria</taxon>
        <taxon>Actiniidae</taxon>
        <taxon>Actinia</taxon>
    </lineage>
</organism>
<dbReference type="InterPro" id="IPR018247">
    <property type="entry name" value="EF_Hand_1_Ca_BS"/>
</dbReference>
<proteinExistence type="inferred from homology"/>
<dbReference type="GO" id="GO:0071949">
    <property type="term" value="F:FAD binding"/>
    <property type="evidence" value="ECO:0007669"/>
    <property type="project" value="TreeGrafter"/>
</dbReference>
<comment type="function">
    <text evidence="6">Converts proline to delta-1-pyrroline-5-carboxylate.</text>
</comment>
<keyword evidence="3" id="KW-0106">Calcium</keyword>
<protein>
    <recommendedName>
        <fullName evidence="6">Proline dehydrogenase</fullName>
        <ecNumber evidence="6">1.5.5.2</ecNumber>
    </recommendedName>
</protein>
<evidence type="ECO:0000256" key="6">
    <source>
        <dbReference type="RuleBase" id="RU364054"/>
    </source>
</evidence>
<dbReference type="InterPro" id="IPR002048">
    <property type="entry name" value="EF_hand_dom"/>
</dbReference>
<evidence type="ECO:0000259" key="7">
    <source>
        <dbReference type="PROSITE" id="PS50222"/>
    </source>
</evidence>
<sequence>MASKLFGNDALKYLRLPLYRNLGVRCQSIGSASTHIDKRYELENAKRENVTRFAFDNSREAFRSKTSLQLLRALLVFRLCSINFLVQKNQQLMKLGQRMLGKGLFRKLMKATFYGHFVAGEDHEAIKPTISKLEQYGVGAILDYSVEEDLSEEDAQKAMGNDQVPIDQPKALADNPDDYKKYRSYKQFADRRKGVVSARTYFYSGEPECDKRLETFISCVDASGGSSSDGFAAIKVTALGRPQLLLKVSEILNQVQNFFDQLAKGSAIQNKIGSSIAKDHFFEGLDRLGVHINQDEADHIFDLIDKDKSGDIDVIEWHEFLTPQLQLSHLFKAKPTGNEKSGKPIISILDKDDLRQIQNMRDRLTKLAKHAEDRGVRLMIDAEQTYFQPAIRRLTLDLQRDINKDRPLVFNTYQCYLKDAYRHAQVDMELARREGFCFAAKVVRGAYMEQERLRAATLGYTDPIHSSYAATSDCFDKTMNSIIEQAAKGRANVMVASHNENSIRFAVQRMEELGLDPDSKRVFFGQLLGMADQISFTLGNAGYSVYKYVPYGPVEDVLPYLSRRAMENRGLLKGILKERAMLWEEFRRRGRENQLFPLNASL</sequence>
<comment type="catalytic activity">
    <reaction evidence="6">
        <text>L-proline + a quinone = (S)-1-pyrroline-5-carboxylate + a quinol + H(+)</text>
        <dbReference type="Rhea" id="RHEA:23784"/>
        <dbReference type="ChEBI" id="CHEBI:15378"/>
        <dbReference type="ChEBI" id="CHEBI:17388"/>
        <dbReference type="ChEBI" id="CHEBI:24646"/>
        <dbReference type="ChEBI" id="CHEBI:60039"/>
        <dbReference type="ChEBI" id="CHEBI:132124"/>
        <dbReference type="EC" id="1.5.5.2"/>
    </reaction>
</comment>
<comment type="cofactor">
    <cofactor evidence="6">
        <name>FAD</name>
        <dbReference type="ChEBI" id="CHEBI:57692"/>
    </cofactor>
</comment>
<keyword evidence="5 6" id="KW-0642">Proline metabolism</keyword>
<keyword evidence="8" id="KW-1185">Reference proteome</keyword>
<dbReference type="GeneID" id="116286778"/>
<keyword evidence="6" id="KW-0285">Flavoprotein</keyword>
<dbReference type="Pfam" id="PF01619">
    <property type="entry name" value="Pro_dh"/>
    <property type="match status" value="1"/>
</dbReference>
<dbReference type="GO" id="GO:0004657">
    <property type="term" value="F:proline dehydrogenase activity"/>
    <property type="evidence" value="ECO:0007669"/>
    <property type="project" value="UniProtKB-EC"/>
</dbReference>
<feature type="domain" description="EF-hand" evidence="7">
    <location>
        <begin position="292"/>
        <end position="327"/>
    </location>
</feature>
<reference evidence="9" key="1">
    <citation type="submission" date="2025-08" db="UniProtKB">
        <authorList>
            <consortium name="RefSeq"/>
        </authorList>
    </citation>
    <scope>IDENTIFICATION</scope>
    <source>
        <tissue evidence="9">Tentacle</tissue>
    </source>
</reference>
<evidence type="ECO:0000313" key="8">
    <source>
        <dbReference type="Proteomes" id="UP000515163"/>
    </source>
</evidence>
<dbReference type="KEGG" id="aten:116286778"/>
<dbReference type="SUPFAM" id="SSF47473">
    <property type="entry name" value="EF-hand"/>
    <property type="match status" value="1"/>
</dbReference>
<keyword evidence="4 6" id="KW-0560">Oxidoreductase</keyword>
<dbReference type="InterPro" id="IPR002872">
    <property type="entry name" value="Proline_DH_dom"/>
</dbReference>
<dbReference type="FunCoup" id="A0A6P8H8X3">
    <property type="interactions" value="388"/>
</dbReference>
<dbReference type="InterPro" id="IPR015659">
    <property type="entry name" value="Proline_oxidase"/>
</dbReference>
<evidence type="ECO:0000256" key="2">
    <source>
        <dbReference type="ARBA" id="ARBA00005869"/>
    </source>
</evidence>
<dbReference type="SUPFAM" id="SSF51730">
    <property type="entry name" value="FAD-linked oxidoreductase"/>
    <property type="match status" value="1"/>
</dbReference>
<dbReference type="AlphaFoldDB" id="A0A6P8H8X3"/>
<name>A0A6P8H8X3_ACTTE</name>
<dbReference type="InterPro" id="IPR011992">
    <property type="entry name" value="EF-hand-dom_pair"/>
</dbReference>
<dbReference type="GO" id="GO:0005739">
    <property type="term" value="C:mitochondrion"/>
    <property type="evidence" value="ECO:0007669"/>
    <property type="project" value="TreeGrafter"/>
</dbReference>
<dbReference type="GO" id="GO:0010133">
    <property type="term" value="P:L-proline catabolic process to L-glutamate"/>
    <property type="evidence" value="ECO:0007669"/>
    <property type="project" value="TreeGrafter"/>
</dbReference>
<comment type="similarity">
    <text evidence="2 6">Belongs to the proline oxidase family.</text>
</comment>
<dbReference type="PANTHER" id="PTHR13914:SF0">
    <property type="entry name" value="PROLINE DEHYDROGENASE 1, MITOCHONDRIAL"/>
    <property type="match status" value="1"/>
</dbReference>
<dbReference type="PROSITE" id="PS00018">
    <property type="entry name" value="EF_HAND_1"/>
    <property type="match status" value="1"/>
</dbReference>
<evidence type="ECO:0000256" key="1">
    <source>
        <dbReference type="ARBA" id="ARBA00004739"/>
    </source>
</evidence>
<evidence type="ECO:0000256" key="5">
    <source>
        <dbReference type="ARBA" id="ARBA00023062"/>
    </source>
</evidence>
<evidence type="ECO:0000256" key="4">
    <source>
        <dbReference type="ARBA" id="ARBA00023002"/>
    </source>
</evidence>
<dbReference type="GO" id="GO:0005509">
    <property type="term" value="F:calcium ion binding"/>
    <property type="evidence" value="ECO:0007669"/>
    <property type="project" value="InterPro"/>
</dbReference>
<gene>
    <name evidence="9" type="primary">LOC116286778</name>
</gene>
<keyword evidence="6" id="KW-0274">FAD</keyword>
<dbReference type="EC" id="1.5.5.2" evidence="6"/>
<dbReference type="PROSITE" id="PS50222">
    <property type="entry name" value="EF_HAND_2"/>
    <property type="match status" value="1"/>
</dbReference>
<accession>A0A6P8H8X3</accession>
<dbReference type="RefSeq" id="XP_031549212.1">
    <property type="nucleotide sequence ID" value="XM_031693352.1"/>
</dbReference>
<evidence type="ECO:0000313" key="9">
    <source>
        <dbReference type="RefSeq" id="XP_031549212.1"/>
    </source>
</evidence>
<dbReference type="OrthoDB" id="5464at2759"/>
<dbReference type="PANTHER" id="PTHR13914">
    <property type="entry name" value="PROLINE OXIDASE"/>
    <property type="match status" value="1"/>
</dbReference>
<comment type="pathway">
    <text evidence="1">Amino-acid degradation; L-proline degradation into L-glutamate; L-glutamate from L-proline: step 1/2.</text>
</comment>
<dbReference type="InParanoid" id="A0A6P8H8X3"/>
<dbReference type="Proteomes" id="UP000515163">
    <property type="component" value="Unplaced"/>
</dbReference>
<evidence type="ECO:0000256" key="3">
    <source>
        <dbReference type="ARBA" id="ARBA00022837"/>
    </source>
</evidence>